<evidence type="ECO:0000256" key="6">
    <source>
        <dbReference type="ARBA" id="ARBA00045806"/>
    </source>
</evidence>
<gene>
    <name evidence="8" type="ORF">SEMRO_680_G186250.1</name>
</gene>
<dbReference type="InterPro" id="IPR051860">
    <property type="entry name" value="Plasmodium_CSP_Invasion"/>
</dbReference>
<evidence type="ECO:0000256" key="2">
    <source>
        <dbReference type="ARBA" id="ARBA00021911"/>
    </source>
</evidence>
<evidence type="ECO:0000256" key="5">
    <source>
        <dbReference type="ARBA" id="ARBA00033726"/>
    </source>
</evidence>
<name>A0A9N8E6Q5_9STRA</name>
<dbReference type="OrthoDB" id="10070995at2759"/>
<accession>A0A9N8E6Q5</accession>
<dbReference type="Proteomes" id="UP001153069">
    <property type="component" value="Unassembled WGS sequence"/>
</dbReference>
<comment type="caution">
    <text evidence="8">The sequence shown here is derived from an EMBL/GenBank/DDBJ whole genome shotgun (WGS) entry which is preliminary data.</text>
</comment>
<dbReference type="EMBL" id="CAICTM010000679">
    <property type="protein sequence ID" value="CAB9514875.1"/>
    <property type="molecule type" value="Genomic_DNA"/>
</dbReference>
<comment type="similarity">
    <text evidence="1">Belongs to the plasmodium circumsporozoite protein family.</text>
</comment>
<evidence type="ECO:0000256" key="1">
    <source>
        <dbReference type="ARBA" id="ARBA00006241"/>
    </source>
</evidence>
<dbReference type="PANTHER" id="PTHR44826:SF3">
    <property type="entry name" value="SPORE COAT PROTEIN SP85"/>
    <property type="match status" value="1"/>
</dbReference>
<protein>
    <recommendedName>
        <fullName evidence="2">Circumsporozoite protein</fullName>
    </recommendedName>
</protein>
<feature type="compositionally biased region" description="Basic residues" evidence="7">
    <location>
        <begin position="145"/>
        <end position="166"/>
    </location>
</feature>
<evidence type="ECO:0000256" key="7">
    <source>
        <dbReference type="SAM" id="MobiDB-lite"/>
    </source>
</evidence>
<feature type="compositionally biased region" description="Low complexity" evidence="7">
    <location>
        <begin position="283"/>
        <end position="329"/>
    </location>
</feature>
<dbReference type="PANTHER" id="PTHR44826">
    <property type="entry name" value="SPORE COAT PROTEIN SP85"/>
    <property type="match status" value="1"/>
</dbReference>
<feature type="region of interest" description="Disordered" evidence="7">
    <location>
        <begin position="1"/>
        <end position="409"/>
    </location>
</feature>
<feature type="compositionally biased region" description="Polar residues" evidence="7">
    <location>
        <begin position="191"/>
        <end position="221"/>
    </location>
</feature>
<feature type="compositionally biased region" description="Low complexity" evidence="7">
    <location>
        <begin position="336"/>
        <end position="396"/>
    </location>
</feature>
<sequence>MSSKSSQGRNVERGKVESRKESARSSSKVEEPQHAAIIEVYSVATNNTDNQDKLTKSDSPSSSKEDISSRSKANATVFDAEEKAHVGQMASRSKTPMSKVAMGKSKKSGTNPTAPKVKENDMQENNSMKKEAKRKSQKTSVKGTKSGKRKVDKKKTKSKVKIHSKIMRSSQRPGSPVVEPTKSENWHPSEAPSSSPGKTHNWAASSSPSETHNWVPSSMPSESHEWDLSRAPSQFPTFSPSIFPSETPTTTPSLAPSGSPSNGPTRLPSSSPSFSPTGAPTAGPSLAPSVSPSSSPSFSPTGAPTTGPSLAPSASPSSSPTAKPSASPSLRPTAQPSGSPSGSPSSMSPSPSPTALPSGSPSESPSTAPSSLPSEVPTTGPSKGPSSSPSDSTAPSIHPTMMSSSPNVSNSSLNQQLIACVSVIDEAVDAPMVYNETIASSWTEFRRLYPERPFCLLQPRDFQKSTLMIPPVFLNDSHAIFSKVDRDYGDESATNNWFHKCNMDHLGALGVTAVALFVDISGSLRLEDVQASHDLFWNTLEASGMTLIKAVYNEEENWVWPFIADY</sequence>
<feature type="compositionally biased region" description="Polar residues" evidence="7">
    <location>
        <begin position="231"/>
        <end position="278"/>
    </location>
</feature>
<comment type="function">
    <text evidence="5">In the vertebrate host, binds to highly sulfated heparan sulfate proteoglycans (HSPGs) on the surface of host hepatocytes and is required for sporozoite invasion of the host hepatocytes.</text>
</comment>
<keyword evidence="9" id="KW-1185">Reference proteome</keyword>
<evidence type="ECO:0000313" key="8">
    <source>
        <dbReference type="EMBL" id="CAB9514875.1"/>
    </source>
</evidence>
<evidence type="ECO:0000256" key="3">
    <source>
        <dbReference type="ARBA" id="ARBA00022522"/>
    </source>
</evidence>
<keyword evidence="4" id="KW-0677">Repeat</keyword>
<evidence type="ECO:0000256" key="4">
    <source>
        <dbReference type="ARBA" id="ARBA00022737"/>
    </source>
</evidence>
<organism evidence="8 9">
    <name type="scientific">Seminavis robusta</name>
    <dbReference type="NCBI Taxonomy" id="568900"/>
    <lineage>
        <taxon>Eukaryota</taxon>
        <taxon>Sar</taxon>
        <taxon>Stramenopiles</taxon>
        <taxon>Ochrophyta</taxon>
        <taxon>Bacillariophyta</taxon>
        <taxon>Bacillariophyceae</taxon>
        <taxon>Bacillariophycidae</taxon>
        <taxon>Naviculales</taxon>
        <taxon>Naviculaceae</taxon>
        <taxon>Seminavis</taxon>
    </lineage>
</organism>
<reference evidence="8" key="1">
    <citation type="submission" date="2020-06" db="EMBL/GenBank/DDBJ databases">
        <authorList>
            <consortium name="Plant Systems Biology data submission"/>
        </authorList>
    </citation>
    <scope>NUCLEOTIDE SEQUENCE</scope>
    <source>
        <strain evidence="8">D6</strain>
    </source>
</reference>
<keyword evidence="3" id="KW-0748">Sporozoite</keyword>
<evidence type="ECO:0000313" key="9">
    <source>
        <dbReference type="Proteomes" id="UP001153069"/>
    </source>
</evidence>
<proteinExistence type="inferred from homology"/>
<dbReference type="AlphaFoldDB" id="A0A9N8E6Q5"/>
<feature type="compositionally biased region" description="Basic and acidic residues" evidence="7">
    <location>
        <begin position="10"/>
        <end position="33"/>
    </location>
</feature>
<comment type="function">
    <text evidence="6">Essential sporozoite protein. In the mosquito vector, required for sporozoite development in the oocyst, migration through the vector hemolymph and entry into the vector salivary glands. In the vertebrate host, required for sporozoite migration through the host dermis and infection of host hepatocytes. Binds to highly sulfated heparan sulfate proteoglycans (HSPGs) on the surface of host hepatocytes.</text>
</comment>